<keyword evidence="3" id="KW-1185">Reference proteome</keyword>
<dbReference type="Proteomes" id="UP000660339">
    <property type="component" value="Unassembled WGS sequence"/>
</dbReference>
<dbReference type="SUPFAM" id="SSF56747">
    <property type="entry name" value="Prim-pol domain"/>
    <property type="match status" value="1"/>
</dbReference>
<evidence type="ECO:0000259" key="1">
    <source>
        <dbReference type="SMART" id="SM00943"/>
    </source>
</evidence>
<comment type="caution">
    <text evidence="2">The sequence shown here is derived from an EMBL/GenBank/DDBJ whole genome shotgun (WGS) entry which is preliminary data.</text>
</comment>
<sequence length="286" mass="29891">MQSLMDNALNAAACGWAVFPLIPDAKAPAISAWESRATIDPDRIRRCWSSGPYNVGIATGPSGLVVVDLDKLKGGELPDPWADYVHGGEVLAELERRAGVAPVPTHVVATGRGGRHLYYRHPSGPDLRNTQGRLGPLVDTRANGGYIVGAGSVVDGRAYRTIATVPVAELPAWLCAGLVPAPLPAQAPVTVTVELGSDRAGRYLAAAIDAQVRHLEQATEGSRNHALYTSAVALGQLVAGGAVGPQEIESLLTQAACRIGLRPMETARTIASGLRAGARRPRTVAV</sequence>
<dbReference type="CDD" id="cd04859">
    <property type="entry name" value="Prim_Pol"/>
    <property type="match status" value="1"/>
</dbReference>
<reference evidence="2" key="1">
    <citation type="submission" date="2021-01" db="EMBL/GenBank/DDBJ databases">
        <title>Whole genome shotgun sequence of Catellatospora methionotrophica NBRC 14553.</title>
        <authorList>
            <person name="Komaki H."/>
            <person name="Tamura T."/>
        </authorList>
    </citation>
    <scope>NUCLEOTIDE SEQUENCE</scope>
    <source>
        <strain evidence="2">NBRC 14553</strain>
    </source>
</reference>
<gene>
    <name evidence="2" type="ORF">Cme02nite_26020</name>
</gene>
<dbReference type="Pfam" id="PF09250">
    <property type="entry name" value="Prim-Pol"/>
    <property type="match status" value="1"/>
</dbReference>
<evidence type="ECO:0000313" key="2">
    <source>
        <dbReference type="EMBL" id="GIG14270.1"/>
    </source>
</evidence>
<dbReference type="RefSeq" id="WP_239086134.1">
    <property type="nucleotide sequence ID" value="NZ_BAAATT010000001.1"/>
</dbReference>
<feature type="domain" description="DNA primase/polymerase bifunctional N-terminal" evidence="1">
    <location>
        <begin position="8"/>
        <end position="174"/>
    </location>
</feature>
<protein>
    <submittedName>
        <fullName evidence="2">DNA primase</fullName>
    </submittedName>
</protein>
<dbReference type="SMART" id="SM00943">
    <property type="entry name" value="Prim-Pol"/>
    <property type="match status" value="1"/>
</dbReference>
<organism evidence="2 3">
    <name type="scientific">Catellatospora methionotrophica</name>
    <dbReference type="NCBI Taxonomy" id="121620"/>
    <lineage>
        <taxon>Bacteria</taxon>
        <taxon>Bacillati</taxon>
        <taxon>Actinomycetota</taxon>
        <taxon>Actinomycetes</taxon>
        <taxon>Micromonosporales</taxon>
        <taxon>Micromonosporaceae</taxon>
        <taxon>Catellatospora</taxon>
    </lineage>
</organism>
<dbReference type="EMBL" id="BONJ01000009">
    <property type="protein sequence ID" value="GIG14270.1"/>
    <property type="molecule type" value="Genomic_DNA"/>
</dbReference>
<proteinExistence type="predicted"/>
<dbReference type="AlphaFoldDB" id="A0A8J3L8M8"/>
<name>A0A8J3L8M8_9ACTN</name>
<accession>A0A8J3L8M8</accession>
<dbReference type="InterPro" id="IPR015330">
    <property type="entry name" value="DNA_primase/pol_bifunc_N"/>
</dbReference>
<evidence type="ECO:0000313" key="3">
    <source>
        <dbReference type="Proteomes" id="UP000660339"/>
    </source>
</evidence>